<feature type="region of interest" description="Disordered" evidence="2">
    <location>
        <begin position="161"/>
        <end position="189"/>
    </location>
</feature>
<feature type="compositionally biased region" description="Basic residues" evidence="2">
    <location>
        <begin position="235"/>
        <end position="246"/>
    </location>
</feature>
<accession>W4FQV1</accession>
<reference evidence="5" key="1">
    <citation type="submission" date="2013-12" db="EMBL/GenBank/DDBJ databases">
        <title>The Genome Sequence of Aphanomyces astaci APO3.</title>
        <authorList>
            <consortium name="The Broad Institute Genomics Platform"/>
            <person name="Russ C."/>
            <person name="Tyler B."/>
            <person name="van West P."/>
            <person name="Dieguez-Uribeondo J."/>
            <person name="Young S.K."/>
            <person name="Zeng Q."/>
            <person name="Gargeya S."/>
            <person name="Fitzgerald M."/>
            <person name="Abouelleil A."/>
            <person name="Alvarado L."/>
            <person name="Chapman S.B."/>
            <person name="Gainer-Dewar J."/>
            <person name="Goldberg J."/>
            <person name="Griggs A."/>
            <person name="Gujja S."/>
            <person name="Hansen M."/>
            <person name="Howarth C."/>
            <person name="Imamovic A."/>
            <person name="Ireland A."/>
            <person name="Larimer J."/>
            <person name="McCowan C."/>
            <person name="Murphy C."/>
            <person name="Pearson M."/>
            <person name="Poon T.W."/>
            <person name="Priest M."/>
            <person name="Roberts A."/>
            <person name="Saif S."/>
            <person name="Shea T."/>
            <person name="Sykes S."/>
            <person name="Wortman J."/>
            <person name="Nusbaum C."/>
            <person name="Birren B."/>
        </authorList>
    </citation>
    <scope>NUCLEOTIDE SEQUENCE [LARGE SCALE GENOMIC DNA]</scope>
    <source>
        <strain evidence="5">APO3</strain>
    </source>
</reference>
<keyword evidence="1" id="KW-0479">Metal-binding</keyword>
<dbReference type="GO" id="GO:0071004">
    <property type="term" value="C:U2-type prespliceosome"/>
    <property type="evidence" value="ECO:0007669"/>
    <property type="project" value="TreeGrafter"/>
</dbReference>
<feature type="compositionally biased region" description="Acidic residues" evidence="2">
    <location>
        <begin position="258"/>
        <end position="267"/>
    </location>
</feature>
<protein>
    <recommendedName>
        <fullName evidence="6">WW domain-containing protein</fullName>
    </recommendedName>
</protein>
<dbReference type="PROSITE" id="PS50119">
    <property type="entry name" value="ZF_BBOX"/>
    <property type="match status" value="1"/>
</dbReference>
<organism evidence="5">
    <name type="scientific">Aphanomyces astaci</name>
    <name type="common">Crayfish plague agent</name>
    <dbReference type="NCBI Taxonomy" id="112090"/>
    <lineage>
        <taxon>Eukaryota</taxon>
        <taxon>Sar</taxon>
        <taxon>Stramenopiles</taxon>
        <taxon>Oomycota</taxon>
        <taxon>Saprolegniomycetes</taxon>
        <taxon>Saprolegniales</taxon>
        <taxon>Verrucalvaceae</taxon>
        <taxon>Aphanomyces</taxon>
    </lineage>
</organism>
<evidence type="ECO:0000256" key="2">
    <source>
        <dbReference type="SAM" id="MobiDB-lite"/>
    </source>
</evidence>
<dbReference type="InterPro" id="IPR036020">
    <property type="entry name" value="WW_dom_sf"/>
</dbReference>
<dbReference type="GO" id="GO:0045292">
    <property type="term" value="P:mRNA cis splicing, via spliceosome"/>
    <property type="evidence" value="ECO:0007669"/>
    <property type="project" value="InterPro"/>
</dbReference>
<feature type="compositionally biased region" description="Low complexity" evidence="2">
    <location>
        <begin position="426"/>
        <end position="435"/>
    </location>
</feature>
<dbReference type="GO" id="GO:0003723">
    <property type="term" value="F:RNA binding"/>
    <property type="evidence" value="ECO:0007669"/>
    <property type="project" value="TreeGrafter"/>
</dbReference>
<feature type="region of interest" description="Disordered" evidence="2">
    <location>
        <begin position="838"/>
        <end position="858"/>
    </location>
</feature>
<keyword evidence="1" id="KW-0862">Zinc</keyword>
<feature type="compositionally biased region" description="Polar residues" evidence="2">
    <location>
        <begin position="319"/>
        <end position="330"/>
    </location>
</feature>
<feature type="compositionally biased region" description="Low complexity" evidence="2">
    <location>
        <begin position="215"/>
        <end position="234"/>
    </location>
</feature>
<dbReference type="OrthoDB" id="187617at2759"/>
<dbReference type="InterPro" id="IPR001202">
    <property type="entry name" value="WW_dom"/>
</dbReference>
<evidence type="ECO:0000313" key="5">
    <source>
        <dbReference type="EMBL" id="ETV69038.1"/>
    </source>
</evidence>
<sequence>MSSDDEDNVGTPANILADEATDSYEVLYEGMVKRKSGGGGGRSLKSCQLRIYADGVLVDIGMEREYTLLDVTDWQIDRKKIKDAALADAGLRVDCRGNEDRVVTLWLVLPSEQERHKWKVYLLAGLHPNSKEGQRVRRMVAQQNQQDKIRIAEVERTRQALAHAQKPPKKKPIATKSTRVLTSESSSDWQKYTSDDGQVYYYNATTQESRWTLEPPTTTRRPSRRASTLETTSRSRSRKPPVKSTKKSLDNAPSPILSDDELSEGGSEEASAGVARLEESPPELVILDTPTEEEQNAATTKKDVTSALEMMLGRGPPSSKLTKLESVSNEDTSKSPVHDEPPDDLTLTTAERLRLKRQQRQTQMFTTDDVDDTDIFLQKLAEKAKKKANDPLNLDQKLETGDPFQFPMDEWLDVEQEILLAPPPGEGAAEVPNPENKSKKKKKKKLLSPPLPPPLVDHDVVAPLERRKSKKSRRVLELSSQEDQVMSGAAPPSVVVLPVKPTSSQMEVLSIKSSKQRNDRKAKKKKNAVHERNLLSQSSDENSALLPDQPMATQSSSAPSLNGLNSSSPLVDHVRPTPVRPTTPLWTTHIAPDGREYYFNTHTQTSVWDKPIEFVPDLLPDPPVQSLSTALVPAYVTSELIPPHVKMDTRVCPHCHVTAPTQRCVECESVFCDACCANHHLRYGSMFNHTMALLSVPFCHSCEASSASQTCVDCHVNLCDACASFLHRKPPKHLHKRVPVYLTTTTPERLIKPKESISPTATTQQHTTSLDPPIMSIPQHAILYQPPVTTLAVAPHLPRCATCGGWGVDLIPPTRTVCDHCDRVTKLFQPMTKLGHVDWDASSSSSSSSSSTSSSGWE</sequence>
<evidence type="ECO:0000256" key="1">
    <source>
        <dbReference type="PROSITE-ProRule" id="PRU00024"/>
    </source>
</evidence>
<evidence type="ECO:0000259" key="3">
    <source>
        <dbReference type="PROSITE" id="PS50020"/>
    </source>
</evidence>
<dbReference type="SUPFAM" id="SSF51045">
    <property type="entry name" value="WW domain"/>
    <property type="match status" value="2"/>
</dbReference>
<gene>
    <name evidence="5" type="ORF">H257_15187</name>
</gene>
<feature type="region of interest" description="Disordered" evidence="2">
    <location>
        <begin position="211"/>
        <end position="345"/>
    </location>
</feature>
<dbReference type="SMART" id="SM00456">
    <property type="entry name" value="WW"/>
    <property type="match status" value="2"/>
</dbReference>
<evidence type="ECO:0000259" key="4">
    <source>
        <dbReference type="PROSITE" id="PS50119"/>
    </source>
</evidence>
<keyword evidence="1" id="KW-0863">Zinc-finger</keyword>
<dbReference type="InterPro" id="IPR000315">
    <property type="entry name" value="Znf_B-box"/>
</dbReference>
<dbReference type="GO" id="GO:0008270">
    <property type="term" value="F:zinc ion binding"/>
    <property type="evidence" value="ECO:0007669"/>
    <property type="project" value="UniProtKB-KW"/>
</dbReference>
<feature type="compositionally biased region" description="Low complexity" evidence="2">
    <location>
        <begin position="842"/>
        <end position="858"/>
    </location>
</feature>
<dbReference type="PANTHER" id="PTHR11864">
    <property type="entry name" value="PRE-MRNA-PROCESSING PROTEIN PRP40"/>
    <property type="match status" value="1"/>
</dbReference>
<dbReference type="PROSITE" id="PS50020">
    <property type="entry name" value="WW_DOMAIN_2"/>
    <property type="match status" value="2"/>
</dbReference>
<feature type="domain" description="B box-type" evidence="4">
    <location>
        <begin position="694"/>
        <end position="740"/>
    </location>
</feature>
<feature type="compositionally biased region" description="Basic residues" evidence="2">
    <location>
        <begin position="514"/>
        <end position="527"/>
    </location>
</feature>
<feature type="compositionally biased region" description="Low complexity" evidence="2">
    <location>
        <begin position="555"/>
        <end position="579"/>
    </location>
</feature>
<evidence type="ECO:0008006" key="6">
    <source>
        <dbReference type="Google" id="ProtNLM"/>
    </source>
</evidence>
<dbReference type="VEuPathDB" id="FungiDB:H257_15187"/>
<feature type="region of interest" description="Disordered" evidence="2">
    <location>
        <begin position="505"/>
        <end position="579"/>
    </location>
</feature>
<dbReference type="AlphaFoldDB" id="W4FQV1"/>
<dbReference type="Pfam" id="PF00397">
    <property type="entry name" value="WW"/>
    <property type="match status" value="2"/>
</dbReference>
<dbReference type="CDD" id="cd19757">
    <property type="entry name" value="Bbox1"/>
    <property type="match status" value="2"/>
</dbReference>
<feature type="domain" description="WW" evidence="3">
    <location>
        <begin position="580"/>
        <end position="613"/>
    </location>
</feature>
<feature type="compositionally biased region" description="Basic and acidic residues" evidence="2">
    <location>
        <begin position="456"/>
        <end position="466"/>
    </location>
</feature>
<dbReference type="PANTHER" id="PTHR11864:SF0">
    <property type="entry name" value="PRP40 PRE-MRNA PROCESSING FACTOR 40 HOMOLOG A (YEAST)"/>
    <property type="match status" value="1"/>
</dbReference>
<feature type="compositionally biased region" description="Basic and acidic residues" evidence="2">
    <location>
        <begin position="331"/>
        <end position="340"/>
    </location>
</feature>
<feature type="region of interest" description="Disordered" evidence="2">
    <location>
        <begin position="418"/>
        <end position="489"/>
    </location>
</feature>
<proteinExistence type="predicted"/>
<feature type="compositionally biased region" description="Polar residues" evidence="2">
    <location>
        <begin position="175"/>
        <end position="189"/>
    </location>
</feature>
<dbReference type="EMBL" id="KI913180">
    <property type="protein sequence ID" value="ETV69038.1"/>
    <property type="molecule type" value="Genomic_DNA"/>
</dbReference>
<dbReference type="CDD" id="cd00201">
    <property type="entry name" value="WW"/>
    <property type="match status" value="2"/>
</dbReference>
<feature type="domain" description="WW" evidence="3">
    <location>
        <begin position="183"/>
        <end position="211"/>
    </location>
</feature>
<dbReference type="GeneID" id="20817183"/>
<dbReference type="Gene3D" id="2.20.70.10">
    <property type="match status" value="2"/>
</dbReference>
<dbReference type="GO" id="GO:0005685">
    <property type="term" value="C:U1 snRNP"/>
    <property type="evidence" value="ECO:0007669"/>
    <property type="project" value="TreeGrafter"/>
</dbReference>
<dbReference type="InterPro" id="IPR039726">
    <property type="entry name" value="Prp40-like"/>
</dbReference>
<name>W4FQV1_APHAT</name>
<dbReference type="RefSeq" id="XP_009841499.1">
    <property type="nucleotide sequence ID" value="XM_009843197.1"/>
</dbReference>